<evidence type="ECO:0000313" key="2">
    <source>
        <dbReference type="EnsemblPlants" id="ORUFI03G35010.3"/>
    </source>
</evidence>
<feature type="region of interest" description="Disordered" evidence="1">
    <location>
        <begin position="101"/>
        <end position="142"/>
    </location>
</feature>
<feature type="compositionally biased region" description="Basic and acidic residues" evidence="1">
    <location>
        <begin position="106"/>
        <end position="116"/>
    </location>
</feature>
<dbReference type="AlphaFoldDB" id="A0A0E0P137"/>
<feature type="compositionally biased region" description="Low complexity" evidence="1">
    <location>
        <begin position="117"/>
        <end position="126"/>
    </location>
</feature>
<organism evidence="2 3">
    <name type="scientific">Oryza rufipogon</name>
    <name type="common">Brownbeard rice</name>
    <name type="synonym">Asian wild rice</name>
    <dbReference type="NCBI Taxonomy" id="4529"/>
    <lineage>
        <taxon>Eukaryota</taxon>
        <taxon>Viridiplantae</taxon>
        <taxon>Streptophyta</taxon>
        <taxon>Embryophyta</taxon>
        <taxon>Tracheophyta</taxon>
        <taxon>Spermatophyta</taxon>
        <taxon>Magnoliopsida</taxon>
        <taxon>Liliopsida</taxon>
        <taxon>Poales</taxon>
        <taxon>Poaceae</taxon>
        <taxon>BOP clade</taxon>
        <taxon>Oryzoideae</taxon>
        <taxon>Oryzeae</taxon>
        <taxon>Oryzinae</taxon>
        <taxon>Oryza</taxon>
    </lineage>
</organism>
<feature type="region of interest" description="Disordered" evidence="1">
    <location>
        <begin position="28"/>
        <end position="51"/>
    </location>
</feature>
<dbReference type="EnsemblPlants" id="ORUFI03G35010.3">
    <property type="protein sequence ID" value="ORUFI03G35010.3"/>
    <property type="gene ID" value="ORUFI03G35010"/>
</dbReference>
<protein>
    <submittedName>
        <fullName evidence="2">Uncharacterized protein</fullName>
    </submittedName>
</protein>
<keyword evidence="3" id="KW-1185">Reference proteome</keyword>
<dbReference type="HOGENOM" id="CLU_1819023_0_0_1"/>
<proteinExistence type="predicted"/>
<dbReference type="Proteomes" id="UP000008022">
    <property type="component" value="Unassembled WGS sequence"/>
</dbReference>
<sequence length="142" mass="14743">MARSRRARDPAAESPALAAETDLVVPVAVGWGPPSGRGPGPHRGDSISDSSLPRRVAGWFAGLQRLQGRKARIGCGGLRVRPIGLLGLVLDSTSTAAALPCLYQPRESERERERGSHSLSSSSSSSPPVEVSALAPARVGGE</sequence>
<name>A0A0E0P137_ORYRU</name>
<dbReference type="Gramene" id="ORUFI03G35010.3">
    <property type="protein sequence ID" value="ORUFI03G35010.3"/>
    <property type="gene ID" value="ORUFI03G35010"/>
</dbReference>
<reference evidence="2" key="2">
    <citation type="submission" date="2015-06" db="UniProtKB">
        <authorList>
            <consortium name="EnsemblPlants"/>
        </authorList>
    </citation>
    <scope>IDENTIFICATION</scope>
</reference>
<evidence type="ECO:0000313" key="3">
    <source>
        <dbReference type="Proteomes" id="UP000008022"/>
    </source>
</evidence>
<accession>A0A0E0P137</accession>
<evidence type="ECO:0000256" key="1">
    <source>
        <dbReference type="SAM" id="MobiDB-lite"/>
    </source>
</evidence>
<reference evidence="3" key="1">
    <citation type="submission" date="2013-06" db="EMBL/GenBank/DDBJ databases">
        <authorList>
            <person name="Zhao Q."/>
        </authorList>
    </citation>
    <scope>NUCLEOTIDE SEQUENCE</scope>
    <source>
        <strain evidence="3">cv. W1943</strain>
    </source>
</reference>